<feature type="domain" description="Calcineurin-like phosphoesterase" evidence="1">
    <location>
        <begin position="6"/>
        <end position="241"/>
    </location>
</feature>
<dbReference type="Proteomes" id="UP001321760">
    <property type="component" value="Unassembled WGS sequence"/>
</dbReference>
<dbReference type="PANTHER" id="PTHR37844">
    <property type="entry name" value="SER/THR PROTEIN PHOSPHATASE SUPERFAMILY (AFU_ORTHOLOGUE AFUA_1G14840)"/>
    <property type="match status" value="1"/>
</dbReference>
<comment type="caution">
    <text evidence="2">The sequence shown here is derived from an EMBL/GenBank/DDBJ whole genome shotgun (WGS) entry which is preliminary data.</text>
</comment>
<protein>
    <submittedName>
        <fullName evidence="2">Metallo-dependent phosphatase-like protein</fullName>
    </submittedName>
</protein>
<dbReference type="InterPro" id="IPR029052">
    <property type="entry name" value="Metallo-depent_PP-like"/>
</dbReference>
<reference evidence="2" key="2">
    <citation type="submission" date="2023-05" db="EMBL/GenBank/DDBJ databases">
        <authorList>
            <consortium name="Lawrence Berkeley National Laboratory"/>
            <person name="Steindorff A."/>
            <person name="Hensen N."/>
            <person name="Bonometti L."/>
            <person name="Westerberg I."/>
            <person name="Brannstrom I.O."/>
            <person name="Guillou S."/>
            <person name="Cros-Aarteil S."/>
            <person name="Calhoun S."/>
            <person name="Haridas S."/>
            <person name="Kuo A."/>
            <person name="Mondo S."/>
            <person name="Pangilinan J."/>
            <person name="Riley R."/>
            <person name="Labutti K."/>
            <person name="Andreopoulos B."/>
            <person name="Lipzen A."/>
            <person name="Chen C."/>
            <person name="Yanf M."/>
            <person name="Daum C."/>
            <person name="Ng V."/>
            <person name="Clum A."/>
            <person name="Ohm R."/>
            <person name="Martin F."/>
            <person name="Silar P."/>
            <person name="Natvig D."/>
            <person name="Lalanne C."/>
            <person name="Gautier V."/>
            <person name="Ament-Velasquez S.L."/>
            <person name="Kruys A."/>
            <person name="Hutchinson M.I."/>
            <person name="Powell A.J."/>
            <person name="Barry K."/>
            <person name="Miller A.N."/>
            <person name="Grigoriev I.V."/>
            <person name="Debuchy R."/>
            <person name="Gladieux P."/>
            <person name="Thoren M.H."/>
            <person name="Johannesson H."/>
        </authorList>
    </citation>
    <scope>NUCLEOTIDE SEQUENCE</scope>
    <source>
        <strain evidence="2">PSN243</strain>
    </source>
</reference>
<gene>
    <name evidence="2" type="ORF">QBC34DRAFT_450444</name>
</gene>
<accession>A0AAV9GF24</accession>
<name>A0AAV9GF24_9PEZI</name>
<evidence type="ECO:0000313" key="3">
    <source>
        <dbReference type="Proteomes" id="UP001321760"/>
    </source>
</evidence>
<keyword evidence="3" id="KW-1185">Reference proteome</keyword>
<proteinExistence type="predicted"/>
<reference evidence="2" key="1">
    <citation type="journal article" date="2023" name="Mol. Phylogenet. Evol.">
        <title>Genome-scale phylogeny and comparative genomics of the fungal order Sordariales.</title>
        <authorList>
            <person name="Hensen N."/>
            <person name="Bonometti L."/>
            <person name="Westerberg I."/>
            <person name="Brannstrom I.O."/>
            <person name="Guillou S."/>
            <person name="Cros-Aarteil S."/>
            <person name="Calhoun S."/>
            <person name="Haridas S."/>
            <person name="Kuo A."/>
            <person name="Mondo S."/>
            <person name="Pangilinan J."/>
            <person name="Riley R."/>
            <person name="LaButti K."/>
            <person name="Andreopoulos B."/>
            <person name="Lipzen A."/>
            <person name="Chen C."/>
            <person name="Yan M."/>
            <person name="Daum C."/>
            <person name="Ng V."/>
            <person name="Clum A."/>
            <person name="Steindorff A."/>
            <person name="Ohm R.A."/>
            <person name="Martin F."/>
            <person name="Silar P."/>
            <person name="Natvig D.O."/>
            <person name="Lalanne C."/>
            <person name="Gautier V."/>
            <person name="Ament-Velasquez S.L."/>
            <person name="Kruys A."/>
            <person name="Hutchinson M.I."/>
            <person name="Powell A.J."/>
            <person name="Barry K."/>
            <person name="Miller A.N."/>
            <person name="Grigoriev I.V."/>
            <person name="Debuchy R."/>
            <person name="Gladieux P."/>
            <person name="Hiltunen Thoren M."/>
            <person name="Johannesson H."/>
        </authorList>
    </citation>
    <scope>NUCLEOTIDE SEQUENCE</scope>
    <source>
        <strain evidence="2">PSN243</strain>
    </source>
</reference>
<dbReference type="SUPFAM" id="SSF56300">
    <property type="entry name" value="Metallo-dependent phosphatases"/>
    <property type="match status" value="1"/>
</dbReference>
<dbReference type="EMBL" id="MU865952">
    <property type="protein sequence ID" value="KAK4447086.1"/>
    <property type="molecule type" value="Genomic_DNA"/>
</dbReference>
<dbReference type="Gene3D" id="3.60.21.10">
    <property type="match status" value="1"/>
</dbReference>
<dbReference type="InterPro" id="IPR004843">
    <property type="entry name" value="Calcineurin-like_PHP"/>
</dbReference>
<dbReference type="GO" id="GO:0016787">
    <property type="term" value="F:hydrolase activity"/>
    <property type="evidence" value="ECO:0007669"/>
    <property type="project" value="InterPro"/>
</dbReference>
<evidence type="ECO:0000259" key="1">
    <source>
        <dbReference type="Pfam" id="PF00149"/>
    </source>
</evidence>
<dbReference type="AlphaFoldDB" id="A0AAV9GF24"/>
<dbReference type="Pfam" id="PF00149">
    <property type="entry name" value="Metallophos"/>
    <property type="match status" value="1"/>
</dbReference>
<evidence type="ECO:0000313" key="2">
    <source>
        <dbReference type="EMBL" id="KAK4447086.1"/>
    </source>
</evidence>
<dbReference type="PANTHER" id="PTHR37844:SF2">
    <property type="entry name" value="SER_THR PROTEIN PHOSPHATASE SUPERFAMILY (AFU_ORTHOLOGUE AFUA_1G14840)"/>
    <property type="match status" value="1"/>
</dbReference>
<organism evidence="2 3">
    <name type="scientific">Podospora aff. communis PSN243</name>
    <dbReference type="NCBI Taxonomy" id="3040156"/>
    <lineage>
        <taxon>Eukaryota</taxon>
        <taxon>Fungi</taxon>
        <taxon>Dikarya</taxon>
        <taxon>Ascomycota</taxon>
        <taxon>Pezizomycotina</taxon>
        <taxon>Sordariomycetes</taxon>
        <taxon>Sordariomycetidae</taxon>
        <taxon>Sordariales</taxon>
        <taxon>Podosporaceae</taxon>
        <taxon>Podospora</taxon>
    </lineage>
</organism>
<sequence>MPSFQVLSDLHLEKYSRYGRFKITATAPYLALLGDIGCVQQDAQKGIFRGMLLRLLSQYKAIIYVPGNHEPHNTTWPAVMEWLRTLAKDVDSLRKQGEHIGQFIPLNRGRYDIEEGGRCVTILGCTLFSWIPPNKKKAVSEQIKDFRKIKGTEKGSRWTVDDHLEEFCKSVCWLNAEVQKAEAEGREVAIFSHHSPTTDDRAVEEKYRGDELTSAYSTDLSAHRCWKSRTVKLWAFGHTHYNCDYVDEFGKRIFTNQKGYVMVGDSKGYDPAKVVEF</sequence>